<name>A0AAX3AS16_HALDO</name>
<keyword evidence="3" id="KW-1185">Reference proteome</keyword>
<dbReference type="GeneID" id="71763532"/>
<feature type="compositionally biased region" description="Basic and acidic residues" evidence="1">
    <location>
        <begin position="63"/>
        <end position="72"/>
    </location>
</feature>
<proteinExistence type="predicted"/>
<evidence type="ECO:0000313" key="3">
    <source>
        <dbReference type="Proteomes" id="UP000830542"/>
    </source>
</evidence>
<gene>
    <name evidence="2" type="ORF">MUK72_16750</name>
</gene>
<keyword evidence="2" id="KW-0614">Plasmid</keyword>
<accession>A0AAX3AS16</accession>
<dbReference type="KEGG" id="hdo:MUK72_16750"/>
<dbReference type="Proteomes" id="UP000830542">
    <property type="component" value="Plasmid unnamed2"/>
</dbReference>
<evidence type="ECO:0000313" key="2">
    <source>
        <dbReference type="EMBL" id="UOO97079.1"/>
    </source>
</evidence>
<evidence type="ECO:0000256" key="1">
    <source>
        <dbReference type="SAM" id="MobiDB-lite"/>
    </source>
</evidence>
<dbReference type="EMBL" id="CP095007">
    <property type="protein sequence ID" value="UOO97079.1"/>
    <property type="molecule type" value="Genomic_DNA"/>
</dbReference>
<protein>
    <submittedName>
        <fullName evidence="2">Uncharacterized protein</fullName>
    </submittedName>
</protein>
<dbReference type="AlphaFoldDB" id="A0AAX3AS16"/>
<organism evidence="2 3">
    <name type="scientific">Halococcus dombrowskii</name>
    <dbReference type="NCBI Taxonomy" id="179637"/>
    <lineage>
        <taxon>Archaea</taxon>
        <taxon>Methanobacteriati</taxon>
        <taxon>Methanobacteriota</taxon>
        <taxon>Stenosarchaea group</taxon>
        <taxon>Halobacteria</taxon>
        <taxon>Halobacteriales</taxon>
        <taxon>Halococcaceae</taxon>
        <taxon>Halococcus</taxon>
    </lineage>
</organism>
<geneLocation type="plasmid" evidence="2 3">
    <name>unnamed2</name>
</geneLocation>
<feature type="region of interest" description="Disordered" evidence="1">
    <location>
        <begin position="51"/>
        <end position="74"/>
    </location>
</feature>
<dbReference type="RefSeq" id="WP_244706395.1">
    <property type="nucleotide sequence ID" value="NZ_BAAADN010000077.1"/>
</dbReference>
<sequence length="171" mass="18082">MEVPSILGRGQHDIESDGVDRIGRVAPASTDRLTSGIEAVLLSEGVVGVPGSFQPSSMSPIRSGRDQRRRDGAGGGELGIVGEEALLFGVLPCSEHLGIIEASIRAIGWALVGVSQKVRERVVGGFVLVVVRDVVLVDDDEIRLALAVIAQGIRILIVDIETTRIANIEVE</sequence>
<reference evidence="2" key="1">
    <citation type="submission" date="2022-04" db="EMBL/GenBank/DDBJ databases">
        <title>Sequencing and genomic assembly of Halococcus dombrowskii.</title>
        <authorList>
            <person name="Lim S.W."/>
            <person name="MacLea K.S."/>
        </authorList>
    </citation>
    <scope>NUCLEOTIDE SEQUENCE</scope>
    <source>
        <strain evidence="2">H4</strain>
        <plasmid evidence="2">unnamed2</plasmid>
    </source>
</reference>